<dbReference type="Proteomes" id="UP000006729">
    <property type="component" value="Chromosome 2"/>
</dbReference>
<dbReference type="InParanoid" id="A0A2K2BEL3"/>
<protein>
    <recommendedName>
        <fullName evidence="1">DUF4283 domain-containing protein</fullName>
    </recommendedName>
</protein>
<name>A0A2K2BEL3_POPTR</name>
<dbReference type="EMBL" id="CM009291">
    <property type="protein sequence ID" value="PNT48227.1"/>
    <property type="molecule type" value="Genomic_DNA"/>
</dbReference>
<proteinExistence type="predicted"/>
<dbReference type="InterPro" id="IPR025558">
    <property type="entry name" value="DUF4283"/>
</dbReference>
<evidence type="ECO:0000313" key="2">
    <source>
        <dbReference type="EMBL" id="PNT48227.1"/>
    </source>
</evidence>
<dbReference type="Pfam" id="PF14111">
    <property type="entry name" value="DUF4283"/>
    <property type="match status" value="1"/>
</dbReference>
<accession>A0A2K2BEL3</accession>
<dbReference type="PANTHER" id="PTHR31286">
    <property type="entry name" value="GLYCINE-RICH CELL WALL STRUCTURAL PROTEIN 1.8-LIKE"/>
    <property type="match status" value="1"/>
</dbReference>
<sequence length="136" mass="15690">MNVEFSVATPGIDSIPTKPYNIVNRIGTSISTLHEKISFSDKVLGIRSPLPTRDKVNLTKNKLIKSRLRGIWKLTGDFELIDVDNTGFFIVKFYVEDDMEKVINEGPWMIFDHYLAVRNWSFDFISTTTKINRMMV</sequence>
<gene>
    <name evidence="2" type="ORF">POPTR_002G067200</name>
</gene>
<dbReference type="PANTHER" id="PTHR31286:SF171">
    <property type="entry name" value="CCHC-TYPE DOMAIN-CONTAINING PROTEIN"/>
    <property type="match status" value="1"/>
</dbReference>
<dbReference type="InterPro" id="IPR040256">
    <property type="entry name" value="At4g02000-like"/>
</dbReference>
<keyword evidence="3" id="KW-1185">Reference proteome</keyword>
<dbReference type="AlphaFoldDB" id="A0A2K2BEL3"/>
<evidence type="ECO:0000259" key="1">
    <source>
        <dbReference type="Pfam" id="PF14111"/>
    </source>
</evidence>
<organism evidence="2 3">
    <name type="scientific">Populus trichocarpa</name>
    <name type="common">Western balsam poplar</name>
    <name type="synonym">Populus balsamifera subsp. trichocarpa</name>
    <dbReference type="NCBI Taxonomy" id="3694"/>
    <lineage>
        <taxon>Eukaryota</taxon>
        <taxon>Viridiplantae</taxon>
        <taxon>Streptophyta</taxon>
        <taxon>Embryophyta</taxon>
        <taxon>Tracheophyta</taxon>
        <taxon>Spermatophyta</taxon>
        <taxon>Magnoliopsida</taxon>
        <taxon>eudicotyledons</taxon>
        <taxon>Gunneridae</taxon>
        <taxon>Pentapetalae</taxon>
        <taxon>rosids</taxon>
        <taxon>fabids</taxon>
        <taxon>Malpighiales</taxon>
        <taxon>Salicaceae</taxon>
        <taxon>Saliceae</taxon>
        <taxon>Populus</taxon>
    </lineage>
</organism>
<evidence type="ECO:0000313" key="3">
    <source>
        <dbReference type="Proteomes" id="UP000006729"/>
    </source>
</evidence>
<feature type="domain" description="DUF4283" evidence="1">
    <location>
        <begin position="64"/>
        <end position="125"/>
    </location>
</feature>
<reference evidence="2 3" key="1">
    <citation type="journal article" date="2006" name="Science">
        <title>The genome of black cottonwood, Populus trichocarpa (Torr. &amp; Gray).</title>
        <authorList>
            <person name="Tuskan G.A."/>
            <person name="Difazio S."/>
            <person name="Jansson S."/>
            <person name="Bohlmann J."/>
            <person name="Grigoriev I."/>
            <person name="Hellsten U."/>
            <person name="Putnam N."/>
            <person name="Ralph S."/>
            <person name="Rombauts S."/>
            <person name="Salamov A."/>
            <person name="Schein J."/>
            <person name="Sterck L."/>
            <person name="Aerts A."/>
            <person name="Bhalerao R.R."/>
            <person name="Bhalerao R.P."/>
            <person name="Blaudez D."/>
            <person name="Boerjan W."/>
            <person name="Brun A."/>
            <person name="Brunner A."/>
            <person name="Busov V."/>
            <person name="Campbell M."/>
            <person name="Carlson J."/>
            <person name="Chalot M."/>
            <person name="Chapman J."/>
            <person name="Chen G.L."/>
            <person name="Cooper D."/>
            <person name="Coutinho P.M."/>
            <person name="Couturier J."/>
            <person name="Covert S."/>
            <person name="Cronk Q."/>
            <person name="Cunningham R."/>
            <person name="Davis J."/>
            <person name="Degroeve S."/>
            <person name="Dejardin A."/>
            <person name="Depamphilis C."/>
            <person name="Detter J."/>
            <person name="Dirks B."/>
            <person name="Dubchak I."/>
            <person name="Duplessis S."/>
            <person name="Ehlting J."/>
            <person name="Ellis B."/>
            <person name="Gendler K."/>
            <person name="Goodstein D."/>
            <person name="Gribskov M."/>
            <person name="Grimwood J."/>
            <person name="Groover A."/>
            <person name="Gunter L."/>
            <person name="Hamberger B."/>
            <person name="Heinze B."/>
            <person name="Helariutta Y."/>
            <person name="Henrissat B."/>
            <person name="Holligan D."/>
            <person name="Holt R."/>
            <person name="Huang W."/>
            <person name="Islam-Faridi N."/>
            <person name="Jones S."/>
            <person name="Jones-Rhoades M."/>
            <person name="Jorgensen R."/>
            <person name="Joshi C."/>
            <person name="Kangasjarvi J."/>
            <person name="Karlsson J."/>
            <person name="Kelleher C."/>
            <person name="Kirkpatrick R."/>
            <person name="Kirst M."/>
            <person name="Kohler A."/>
            <person name="Kalluri U."/>
            <person name="Larimer F."/>
            <person name="Leebens-Mack J."/>
            <person name="Leple J.C."/>
            <person name="Locascio P."/>
            <person name="Lou Y."/>
            <person name="Lucas S."/>
            <person name="Martin F."/>
            <person name="Montanini B."/>
            <person name="Napoli C."/>
            <person name="Nelson D.R."/>
            <person name="Nelson C."/>
            <person name="Nieminen K."/>
            <person name="Nilsson O."/>
            <person name="Pereda V."/>
            <person name="Peter G."/>
            <person name="Philippe R."/>
            <person name="Pilate G."/>
            <person name="Poliakov A."/>
            <person name="Razumovskaya J."/>
            <person name="Richardson P."/>
            <person name="Rinaldi C."/>
            <person name="Ritland K."/>
            <person name="Rouze P."/>
            <person name="Ryaboy D."/>
            <person name="Schmutz J."/>
            <person name="Schrader J."/>
            <person name="Segerman B."/>
            <person name="Shin H."/>
            <person name="Siddiqui A."/>
            <person name="Sterky F."/>
            <person name="Terry A."/>
            <person name="Tsai C.J."/>
            <person name="Uberbacher E."/>
            <person name="Unneberg P."/>
            <person name="Vahala J."/>
            <person name="Wall K."/>
            <person name="Wessler S."/>
            <person name="Yang G."/>
            <person name="Yin T."/>
            <person name="Douglas C."/>
            <person name="Marra M."/>
            <person name="Sandberg G."/>
            <person name="Van de Peer Y."/>
            <person name="Rokhsar D."/>
        </authorList>
    </citation>
    <scope>NUCLEOTIDE SEQUENCE [LARGE SCALE GENOMIC DNA]</scope>
    <source>
        <strain evidence="3">cv. Nisqually</strain>
    </source>
</reference>